<dbReference type="InterPro" id="IPR004662">
    <property type="entry name" value="AcgluKinase_fam"/>
</dbReference>
<geneLocation type="plastid" evidence="10"/>
<keyword evidence="3 8" id="KW-0028">Amino-acid biosynthesis</keyword>
<evidence type="ECO:0000256" key="7">
    <source>
        <dbReference type="ARBA" id="ARBA00022840"/>
    </source>
</evidence>
<name>A0A4D6WUN7_9FLOR</name>
<gene>
    <name evidence="8 10" type="primary">argB</name>
</gene>
<dbReference type="InterPro" id="IPR001048">
    <property type="entry name" value="Asp/Glu/Uridylate_kinase"/>
</dbReference>
<keyword evidence="5 8" id="KW-0547">Nucleotide-binding</keyword>
<sequence length="284" mass="30888">MLNSTQFVQDLMSISPLIRQYIGRVIIIKYGGSAMQDESLKKAVIDDVLFLHLIGIKIIIVHGGGPMINNWLYKFNIKPHFKNGVRVTDNKTMQIVQMVLEGQVNKDLVSMLNLSGSYAIGLSGRDLNLINAVPLSSNNNDFVGTVNNVNPEILKSLLNDGYIPVIASVASDSTGQVYNINADIVAGALAKALKVEKLIFLTDTPGIMVDITDPSTLLKTLSIAEILDLKQNNIISGGMIPKVDCCIDVLRSNVQSVHIINGCLPHALLLEILTIERIGSMLTL</sequence>
<dbReference type="GO" id="GO:0005737">
    <property type="term" value="C:cytoplasm"/>
    <property type="evidence" value="ECO:0007669"/>
    <property type="project" value="InterPro"/>
</dbReference>
<dbReference type="InterPro" id="IPR001057">
    <property type="entry name" value="Glu/AcGlu_kinase"/>
</dbReference>
<keyword evidence="4 8" id="KW-0808">Transferase</keyword>
<dbReference type="GO" id="GO:0042450">
    <property type="term" value="P:L-arginine biosynthetic process via ornithine"/>
    <property type="evidence" value="ECO:0007669"/>
    <property type="project" value="UniProtKB-UniRule"/>
</dbReference>
<feature type="binding site" evidence="8">
    <location>
        <position position="179"/>
    </location>
    <ligand>
        <name>substrate</name>
    </ligand>
</feature>
<keyword evidence="10" id="KW-0934">Plastid</keyword>
<dbReference type="CDD" id="cd04250">
    <property type="entry name" value="AAK_NAGK-C"/>
    <property type="match status" value="1"/>
</dbReference>
<dbReference type="PANTHER" id="PTHR23342:SF0">
    <property type="entry name" value="N-ACETYLGLUTAMATE SYNTHASE, MITOCHONDRIAL"/>
    <property type="match status" value="1"/>
</dbReference>
<keyword evidence="2 8" id="KW-0055">Arginine biosynthesis</keyword>
<dbReference type="HAMAP" id="MF_00082">
    <property type="entry name" value="ArgB"/>
    <property type="match status" value="1"/>
</dbReference>
<accession>A0A4D6WUN7</accession>
<keyword evidence="6 8" id="KW-0418">Kinase</keyword>
<reference evidence="10" key="1">
    <citation type="journal article" date="2019" name="Mol. Phylogenet. Evol.">
        <title>Morphological evolution and classification of the red algal order Ceramiales inferred using plastid phylogenomics.</title>
        <authorList>
            <person name="Diaz-Tapia P."/>
            <person name="Pasella M.M."/>
            <person name="Verbruggen H."/>
            <person name="Maggs C.A."/>
        </authorList>
    </citation>
    <scope>NUCLEOTIDE SEQUENCE</scope>
    <source>
        <strain evidence="10">HV05551</strain>
    </source>
</reference>
<feature type="site" description="Transition state stabilizer" evidence="8">
    <location>
        <position position="29"/>
    </location>
</feature>
<organism evidence="10">
    <name type="scientific">Hypnea pannosa</name>
    <dbReference type="NCBI Taxonomy" id="105607"/>
    <lineage>
        <taxon>Eukaryota</taxon>
        <taxon>Rhodophyta</taxon>
        <taxon>Florideophyceae</taxon>
        <taxon>Rhodymeniophycidae</taxon>
        <taxon>Gigartinales</taxon>
        <taxon>Hypneaceae</taxon>
        <taxon>Hypnea</taxon>
    </lineage>
</organism>
<evidence type="ECO:0000256" key="8">
    <source>
        <dbReference type="HAMAP-Rule" id="MF_00082"/>
    </source>
</evidence>
<evidence type="ECO:0000256" key="6">
    <source>
        <dbReference type="ARBA" id="ARBA00022777"/>
    </source>
</evidence>
<dbReference type="NCBIfam" id="TIGR00761">
    <property type="entry name" value="argB"/>
    <property type="match status" value="1"/>
</dbReference>
<dbReference type="InterPro" id="IPR037528">
    <property type="entry name" value="ArgB"/>
</dbReference>
<dbReference type="GO" id="GO:0005524">
    <property type="term" value="F:ATP binding"/>
    <property type="evidence" value="ECO:0007669"/>
    <property type="project" value="UniProtKB-UniRule"/>
</dbReference>
<dbReference type="FunFam" id="3.40.1160.10:FF:000004">
    <property type="entry name" value="Acetylglutamate kinase"/>
    <property type="match status" value="1"/>
</dbReference>
<dbReference type="Pfam" id="PF00696">
    <property type="entry name" value="AA_kinase"/>
    <property type="match status" value="1"/>
</dbReference>
<dbReference type="PIRSF" id="PIRSF000728">
    <property type="entry name" value="NAGK"/>
    <property type="match status" value="1"/>
</dbReference>
<dbReference type="GO" id="GO:0003991">
    <property type="term" value="F:acetylglutamate kinase activity"/>
    <property type="evidence" value="ECO:0007669"/>
    <property type="project" value="UniProtKB-UniRule"/>
</dbReference>
<dbReference type="InterPro" id="IPR036393">
    <property type="entry name" value="AceGlu_kinase-like_sf"/>
</dbReference>
<dbReference type="AlphaFoldDB" id="A0A4D6WUN7"/>
<dbReference type="UniPathway" id="UPA00068">
    <property type="reaction ID" value="UER00107"/>
</dbReference>
<evidence type="ECO:0000256" key="4">
    <source>
        <dbReference type="ARBA" id="ARBA00022679"/>
    </source>
</evidence>
<feature type="binding site" evidence="8">
    <location>
        <begin position="64"/>
        <end position="65"/>
    </location>
    <ligand>
        <name>substrate</name>
    </ligand>
</feature>
<dbReference type="PRINTS" id="PR00474">
    <property type="entry name" value="GLU5KINASE"/>
</dbReference>
<dbReference type="InterPro" id="IPR041727">
    <property type="entry name" value="NAGK-C"/>
</dbReference>
<comment type="function">
    <text evidence="8">Catalyzes the ATP-dependent phosphorylation of N-acetyl-L-glutamate.</text>
</comment>
<comment type="pathway">
    <text evidence="1 8">Amino-acid biosynthesis; L-arginine biosynthesis; N(2)-acetyl-L-ornithine from L-glutamate: step 2/4.</text>
</comment>
<feature type="domain" description="Aspartate/glutamate/uridylate kinase" evidence="9">
    <location>
        <begin position="25"/>
        <end position="261"/>
    </location>
</feature>
<evidence type="ECO:0000259" key="9">
    <source>
        <dbReference type="Pfam" id="PF00696"/>
    </source>
</evidence>
<dbReference type="EMBL" id="MK814680">
    <property type="protein sequence ID" value="QCI07146.1"/>
    <property type="molecule type" value="Genomic_DNA"/>
</dbReference>
<feature type="site" description="Transition state stabilizer" evidence="8">
    <location>
        <position position="242"/>
    </location>
</feature>
<feature type="binding site" evidence="8">
    <location>
        <position position="86"/>
    </location>
    <ligand>
        <name>substrate</name>
    </ligand>
</feature>
<dbReference type="EC" id="2.7.2.8" evidence="8"/>
<comment type="catalytic activity">
    <reaction evidence="8">
        <text>N-acetyl-L-glutamate + ATP = N-acetyl-L-glutamyl 5-phosphate + ADP</text>
        <dbReference type="Rhea" id="RHEA:14629"/>
        <dbReference type="ChEBI" id="CHEBI:30616"/>
        <dbReference type="ChEBI" id="CHEBI:44337"/>
        <dbReference type="ChEBI" id="CHEBI:57936"/>
        <dbReference type="ChEBI" id="CHEBI:456216"/>
        <dbReference type="EC" id="2.7.2.8"/>
    </reaction>
</comment>
<comment type="similarity">
    <text evidence="8">Belongs to the acetylglutamate kinase family. ArgB subfamily.</text>
</comment>
<evidence type="ECO:0000256" key="5">
    <source>
        <dbReference type="ARBA" id="ARBA00022741"/>
    </source>
</evidence>
<protein>
    <recommendedName>
        <fullName evidence="8">Acetylglutamate kinase</fullName>
        <ecNumber evidence="8">2.7.2.8</ecNumber>
    </recommendedName>
    <alternativeName>
        <fullName evidence="8">N-acetyl-L-glutamate 5-phosphotransferase</fullName>
    </alternativeName>
    <alternativeName>
        <fullName evidence="8">NAG kinase</fullName>
        <shortName evidence="8">NAGK</shortName>
    </alternativeName>
</protein>
<dbReference type="SUPFAM" id="SSF53633">
    <property type="entry name" value="Carbamate kinase-like"/>
    <property type="match status" value="1"/>
</dbReference>
<evidence type="ECO:0000313" key="10">
    <source>
        <dbReference type="EMBL" id="QCI07146.1"/>
    </source>
</evidence>
<evidence type="ECO:0000256" key="2">
    <source>
        <dbReference type="ARBA" id="ARBA00022571"/>
    </source>
</evidence>
<proteinExistence type="inferred from homology"/>
<dbReference type="Gene3D" id="3.40.1160.10">
    <property type="entry name" value="Acetylglutamate kinase-like"/>
    <property type="match status" value="1"/>
</dbReference>
<evidence type="ECO:0000256" key="3">
    <source>
        <dbReference type="ARBA" id="ARBA00022605"/>
    </source>
</evidence>
<dbReference type="PANTHER" id="PTHR23342">
    <property type="entry name" value="N-ACETYLGLUTAMATE SYNTHASE"/>
    <property type="match status" value="1"/>
</dbReference>
<keyword evidence="7 8" id="KW-0067">ATP-binding</keyword>
<reference evidence="10" key="2">
    <citation type="submission" date="2019-04" db="EMBL/GenBank/DDBJ databases">
        <authorList>
            <person name="Pasella M."/>
        </authorList>
    </citation>
    <scope>NUCLEOTIDE SEQUENCE</scope>
    <source>
        <strain evidence="10">HV05551</strain>
    </source>
</reference>
<evidence type="ECO:0000256" key="1">
    <source>
        <dbReference type="ARBA" id="ARBA00004828"/>
    </source>
</evidence>